<dbReference type="InterPro" id="IPR036515">
    <property type="entry name" value="Transposase_17_sf"/>
</dbReference>
<evidence type="ECO:0000313" key="2">
    <source>
        <dbReference type="Proteomes" id="UP000886687"/>
    </source>
</evidence>
<dbReference type="GO" id="GO:0006313">
    <property type="term" value="P:DNA transposition"/>
    <property type="evidence" value="ECO:0007669"/>
    <property type="project" value="InterPro"/>
</dbReference>
<dbReference type="GO" id="GO:0003677">
    <property type="term" value="F:DNA binding"/>
    <property type="evidence" value="ECO:0007669"/>
    <property type="project" value="InterPro"/>
</dbReference>
<dbReference type="PANTHER" id="PTHR34322">
    <property type="entry name" value="TRANSPOSASE, Y1_TNP DOMAIN-CONTAINING"/>
    <property type="match status" value="1"/>
</dbReference>
<dbReference type="PANTHER" id="PTHR34322:SF2">
    <property type="entry name" value="TRANSPOSASE IS200-LIKE DOMAIN-CONTAINING PROTEIN"/>
    <property type="match status" value="1"/>
</dbReference>
<organism evidence="1 2">
    <name type="scientific">Candidatus Thiodiazotropha lotti</name>
    <dbReference type="NCBI Taxonomy" id="2792787"/>
    <lineage>
        <taxon>Bacteria</taxon>
        <taxon>Pseudomonadati</taxon>
        <taxon>Pseudomonadota</taxon>
        <taxon>Gammaproteobacteria</taxon>
        <taxon>Chromatiales</taxon>
        <taxon>Sedimenticolaceae</taxon>
        <taxon>Candidatus Thiodiazotropha</taxon>
    </lineage>
</organism>
<dbReference type="Proteomes" id="UP000886687">
    <property type="component" value="Unassembled WGS sequence"/>
</dbReference>
<dbReference type="Gene3D" id="3.30.70.1290">
    <property type="entry name" value="Transposase IS200-like"/>
    <property type="match status" value="1"/>
</dbReference>
<sequence>MTRARKTLVSLESTPFYHCISRCVRRAWLCGEDPYTGQNFEHRRQWVLDRLQQLSEIFAIDICAYAIMSNHYHVVLHVDREKGNSWSEHEVITRWTQLYKGHLLADRHLVGGLMSGAERAVLSELIEEWR</sequence>
<dbReference type="AlphaFoldDB" id="A0A9E4K620"/>
<comment type="caution">
    <text evidence="1">The sequence shown here is derived from an EMBL/GenBank/DDBJ whole genome shotgun (WGS) entry which is preliminary data.</text>
</comment>
<accession>A0A9E4K620</accession>
<dbReference type="GO" id="GO:0004803">
    <property type="term" value="F:transposase activity"/>
    <property type="evidence" value="ECO:0007669"/>
    <property type="project" value="InterPro"/>
</dbReference>
<dbReference type="SUPFAM" id="SSF143422">
    <property type="entry name" value="Transposase IS200-like"/>
    <property type="match status" value="1"/>
</dbReference>
<reference evidence="1" key="1">
    <citation type="journal article" date="2021" name="Proc. Natl. Acad. Sci. U.S.A.">
        <title>Global biogeography of chemosynthetic symbionts reveals both localized and globally distributed symbiont groups. .</title>
        <authorList>
            <person name="Osvatic J.T."/>
            <person name="Wilkins L.G.E."/>
            <person name="Leibrecht L."/>
            <person name="Leray M."/>
            <person name="Zauner S."/>
            <person name="Polzin J."/>
            <person name="Camacho Y."/>
            <person name="Gros O."/>
            <person name="van Gils J.A."/>
            <person name="Eisen J.A."/>
            <person name="Petersen J.M."/>
            <person name="Yuen B."/>
        </authorList>
    </citation>
    <scope>NUCLEOTIDE SEQUENCE</scope>
    <source>
        <strain evidence="1">MAGL173</strain>
    </source>
</reference>
<proteinExistence type="predicted"/>
<gene>
    <name evidence="1" type="ORF">JAZ04_11505</name>
</gene>
<name>A0A9E4K620_9GAMM</name>
<protein>
    <submittedName>
        <fullName evidence="1">Transposase</fullName>
    </submittedName>
</protein>
<evidence type="ECO:0000313" key="1">
    <source>
        <dbReference type="EMBL" id="MCG7939465.1"/>
    </source>
</evidence>
<dbReference type="EMBL" id="JAEPDI010000006">
    <property type="protein sequence ID" value="MCG7939465.1"/>
    <property type="molecule type" value="Genomic_DNA"/>
</dbReference>